<dbReference type="GO" id="GO:0055085">
    <property type="term" value="P:transmembrane transport"/>
    <property type="evidence" value="ECO:0007669"/>
    <property type="project" value="InterPro"/>
</dbReference>
<feature type="transmembrane region" description="Helical" evidence="7">
    <location>
        <begin position="72"/>
        <end position="96"/>
    </location>
</feature>
<evidence type="ECO:0000313" key="9">
    <source>
        <dbReference type="EMBL" id="GAT71291.1"/>
    </source>
</evidence>
<evidence type="ECO:0000256" key="3">
    <source>
        <dbReference type="ARBA" id="ARBA00022475"/>
    </source>
</evidence>
<dbReference type="InterPro" id="IPR035906">
    <property type="entry name" value="MetI-like_sf"/>
</dbReference>
<evidence type="ECO:0000256" key="7">
    <source>
        <dbReference type="RuleBase" id="RU363032"/>
    </source>
</evidence>
<evidence type="ECO:0000256" key="1">
    <source>
        <dbReference type="ARBA" id="ARBA00004651"/>
    </source>
</evidence>
<evidence type="ECO:0000256" key="2">
    <source>
        <dbReference type="ARBA" id="ARBA00022448"/>
    </source>
</evidence>
<proteinExistence type="inferred from homology"/>
<dbReference type="SUPFAM" id="SSF161098">
    <property type="entry name" value="MetI-like"/>
    <property type="match status" value="1"/>
</dbReference>
<name>A0A171DQE9_9ACTN</name>
<comment type="similarity">
    <text evidence="7">Belongs to the binding-protein-dependent transport system permease family.</text>
</comment>
<dbReference type="STRING" id="161355.PS9374_06982"/>
<dbReference type="AlphaFoldDB" id="A0A171DQE9"/>
<feature type="transmembrane region" description="Helical" evidence="7">
    <location>
        <begin position="108"/>
        <end position="129"/>
    </location>
</feature>
<dbReference type="PROSITE" id="PS50928">
    <property type="entry name" value="ABC_TM1"/>
    <property type="match status" value="1"/>
</dbReference>
<feature type="transmembrane region" description="Helical" evidence="7">
    <location>
        <begin position="243"/>
        <end position="263"/>
    </location>
</feature>
<keyword evidence="4 7" id="KW-0812">Transmembrane</keyword>
<dbReference type="RefSeq" id="WP_068904293.1">
    <property type="nucleotide sequence ID" value="NZ_BDCX01000025.1"/>
</dbReference>
<keyword evidence="10" id="KW-1185">Reference proteome</keyword>
<keyword evidence="5 7" id="KW-1133">Transmembrane helix</keyword>
<dbReference type="InterPro" id="IPR000515">
    <property type="entry name" value="MetI-like"/>
</dbReference>
<dbReference type="OrthoDB" id="61122at2"/>
<dbReference type="CDD" id="cd06261">
    <property type="entry name" value="TM_PBP2"/>
    <property type="match status" value="1"/>
</dbReference>
<dbReference type="GO" id="GO:0005886">
    <property type="term" value="C:plasma membrane"/>
    <property type="evidence" value="ECO:0007669"/>
    <property type="project" value="UniProtKB-SubCell"/>
</dbReference>
<reference evidence="9 10" key="1">
    <citation type="journal article" date="2016" name="Genome Announc.">
        <title>Draft Genome Sequence of Planomonospora sphaerica JCM9374, a Rare Actinomycete.</title>
        <authorList>
            <person name="Dohra H."/>
            <person name="Suzuki T."/>
            <person name="Inoue Y."/>
            <person name="Kodani S."/>
        </authorList>
    </citation>
    <scope>NUCLEOTIDE SEQUENCE [LARGE SCALE GENOMIC DNA]</scope>
    <source>
        <strain evidence="9 10">JCM 9374</strain>
    </source>
</reference>
<comment type="subcellular location">
    <subcellularLocation>
        <location evidence="1 7">Cell membrane</location>
        <topology evidence="1 7">Multi-pass membrane protein</topology>
    </subcellularLocation>
</comment>
<keyword evidence="6 7" id="KW-0472">Membrane</keyword>
<evidence type="ECO:0000259" key="8">
    <source>
        <dbReference type="PROSITE" id="PS50928"/>
    </source>
</evidence>
<sequence length="278" mass="30951">MVSRLSFLGVIVRVFMWAFLLGLAVVVLYPLLWMLLNGFKTNAELFGNPFALPVDWSFDNYRKAWNRGVSDYLTTSVLVTVTSTVATVFVSAWAAYGLTRVRIPMNRTVTALILGGLMLAPTVALVPLVKMFQSMGLYNSFWALLILYTAFRVPFTTFLLRAYMIDLPREVDEAAEMDGAGRWTAFWRITLPMCKPIITSTVLLHILFTWNEYLFAMVFTSGSGVQTLPVGLTSLMSKHGTEFPVVFAGMAIAAVPVVLLFFLGQRYIVRGLADGIGK</sequence>
<protein>
    <submittedName>
        <fullName evidence="9">ABC transporter permease</fullName>
    </submittedName>
</protein>
<gene>
    <name evidence="9" type="ORF">PS9374_06982</name>
</gene>
<evidence type="ECO:0000256" key="6">
    <source>
        <dbReference type="ARBA" id="ARBA00023136"/>
    </source>
</evidence>
<keyword evidence="2 7" id="KW-0813">Transport</keyword>
<organism evidence="9 10">
    <name type="scientific">Planomonospora sphaerica</name>
    <dbReference type="NCBI Taxonomy" id="161355"/>
    <lineage>
        <taxon>Bacteria</taxon>
        <taxon>Bacillati</taxon>
        <taxon>Actinomycetota</taxon>
        <taxon>Actinomycetes</taxon>
        <taxon>Streptosporangiales</taxon>
        <taxon>Streptosporangiaceae</taxon>
        <taxon>Planomonospora</taxon>
    </lineage>
</organism>
<evidence type="ECO:0000256" key="4">
    <source>
        <dbReference type="ARBA" id="ARBA00022692"/>
    </source>
</evidence>
<dbReference type="PANTHER" id="PTHR43744:SF12">
    <property type="entry name" value="ABC TRANSPORTER PERMEASE PROTEIN MG189-RELATED"/>
    <property type="match status" value="1"/>
</dbReference>
<feature type="domain" description="ABC transmembrane type-1" evidence="8">
    <location>
        <begin position="73"/>
        <end position="264"/>
    </location>
</feature>
<keyword evidence="3" id="KW-1003">Cell membrane</keyword>
<dbReference type="Pfam" id="PF00528">
    <property type="entry name" value="BPD_transp_1"/>
    <property type="match status" value="1"/>
</dbReference>
<feature type="transmembrane region" description="Helical" evidence="7">
    <location>
        <begin position="7"/>
        <end position="32"/>
    </location>
</feature>
<feature type="transmembrane region" description="Helical" evidence="7">
    <location>
        <begin position="141"/>
        <end position="164"/>
    </location>
</feature>
<feature type="transmembrane region" description="Helical" evidence="7">
    <location>
        <begin position="185"/>
        <end position="208"/>
    </location>
</feature>
<dbReference type="Proteomes" id="UP000077701">
    <property type="component" value="Unassembled WGS sequence"/>
</dbReference>
<dbReference type="EMBL" id="BDCX01000025">
    <property type="protein sequence ID" value="GAT71291.1"/>
    <property type="molecule type" value="Genomic_DNA"/>
</dbReference>
<dbReference type="PANTHER" id="PTHR43744">
    <property type="entry name" value="ABC TRANSPORTER PERMEASE PROTEIN MG189-RELATED-RELATED"/>
    <property type="match status" value="1"/>
</dbReference>
<reference evidence="10" key="2">
    <citation type="submission" date="2016-04" db="EMBL/GenBank/DDBJ databases">
        <title>Planomonospora sphaerica JCM9374 whole genome shotgun sequence.</title>
        <authorList>
            <person name="Suzuki T."/>
            <person name="Dohra H."/>
            <person name="Kodani S."/>
        </authorList>
    </citation>
    <scope>NUCLEOTIDE SEQUENCE [LARGE SCALE GENOMIC DNA]</scope>
    <source>
        <strain evidence="10">JCM 9374</strain>
    </source>
</reference>
<accession>A0A171DQE9</accession>
<evidence type="ECO:0000313" key="10">
    <source>
        <dbReference type="Proteomes" id="UP000077701"/>
    </source>
</evidence>
<comment type="caution">
    <text evidence="9">The sequence shown here is derived from an EMBL/GenBank/DDBJ whole genome shotgun (WGS) entry which is preliminary data.</text>
</comment>
<evidence type="ECO:0000256" key="5">
    <source>
        <dbReference type="ARBA" id="ARBA00022989"/>
    </source>
</evidence>
<dbReference type="Gene3D" id="1.10.3720.10">
    <property type="entry name" value="MetI-like"/>
    <property type="match status" value="1"/>
</dbReference>